<dbReference type="Gene3D" id="3.10.20.340">
    <property type="entry name" value="ArgJ beta chain, C-terminal domain"/>
    <property type="match status" value="1"/>
</dbReference>
<keyword evidence="6" id="KW-0055">Arginine biosynthesis</keyword>
<feature type="binding site" evidence="6">
    <location>
        <position position="379"/>
    </location>
    <ligand>
        <name>substrate</name>
    </ligand>
</feature>
<accession>A0ABP9WLD1</accession>
<comment type="pathway">
    <text evidence="6">Amino-acid biosynthesis; L-arginine biosynthesis; N(2)-acetyl-L-ornithine from L-glutamate: step 1/4.</text>
</comment>
<keyword evidence="6" id="KW-0028">Amino-acid biosynthesis</keyword>
<evidence type="ECO:0000313" key="8">
    <source>
        <dbReference type="Proteomes" id="UP001408594"/>
    </source>
</evidence>
<gene>
    <name evidence="6 7" type="primary">argJ</name>
    <name evidence="7" type="ORF">Maes01_00469</name>
</gene>
<dbReference type="HAMAP" id="MF_01106">
    <property type="entry name" value="ArgJ"/>
    <property type="match status" value="1"/>
</dbReference>
<dbReference type="Proteomes" id="UP001408594">
    <property type="component" value="Unassembled WGS sequence"/>
</dbReference>
<protein>
    <recommendedName>
        <fullName evidence="6">Arginine biosynthesis bifunctional protein ArgJ</fullName>
    </recommendedName>
    <domain>
        <recommendedName>
            <fullName evidence="6">Glutamate N-acetyltransferase</fullName>
            <ecNumber evidence="6">2.3.1.35</ecNumber>
        </recommendedName>
        <alternativeName>
            <fullName evidence="6">Ornithine acetyltransferase</fullName>
            <shortName evidence="6">OATase</shortName>
        </alternativeName>
        <alternativeName>
            <fullName evidence="6">Ornithine transacetylase</fullName>
        </alternativeName>
    </domain>
    <domain>
        <recommendedName>
            <fullName evidence="6">Amino-acid acetyltransferase</fullName>
            <ecNumber evidence="6">2.3.1.1</ecNumber>
        </recommendedName>
        <alternativeName>
            <fullName evidence="6">N-acetylglutamate synthase</fullName>
            <shortName evidence="6">AGSase</shortName>
        </alternativeName>
    </domain>
    <component>
        <recommendedName>
            <fullName evidence="6">Arginine biosynthesis bifunctional protein ArgJ alpha chain</fullName>
        </recommendedName>
    </component>
    <component>
        <recommendedName>
            <fullName evidence="6">Arginine biosynthesis bifunctional protein ArgJ beta chain</fullName>
        </recommendedName>
    </component>
</protein>
<comment type="subcellular location">
    <subcellularLocation>
        <location evidence="6">Cytoplasm</location>
    </subcellularLocation>
</comment>
<keyword evidence="6" id="KW-0963">Cytoplasm</keyword>
<dbReference type="EC" id="2.3.1.35" evidence="6"/>
<dbReference type="EC" id="2.3.1.1" evidence="6"/>
<dbReference type="Pfam" id="PF01960">
    <property type="entry name" value="ArgJ"/>
    <property type="match status" value="1"/>
</dbReference>
<evidence type="ECO:0000256" key="4">
    <source>
        <dbReference type="ARBA" id="ARBA00022813"/>
    </source>
</evidence>
<evidence type="ECO:0000256" key="2">
    <source>
        <dbReference type="ARBA" id="ARBA00011475"/>
    </source>
</evidence>
<feature type="site" description="Involved in the stabilization of negative charge on the oxyanion by the formation of the oxyanion hole" evidence="6">
    <location>
        <position position="96"/>
    </location>
</feature>
<dbReference type="PANTHER" id="PTHR23100">
    <property type="entry name" value="ARGININE BIOSYNTHESIS BIFUNCTIONAL PROTEIN ARGJ"/>
    <property type="match status" value="1"/>
</dbReference>
<dbReference type="SUPFAM" id="SSF56266">
    <property type="entry name" value="DmpA/ArgJ-like"/>
    <property type="match status" value="1"/>
</dbReference>
<comment type="caution">
    <text evidence="7">The sequence shown here is derived from an EMBL/GenBank/DDBJ whole genome shotgun (WGS) entry which is preliminary data.</text>
</comment>
<comment type="catalytic activity">
    <reaction evidence="6">
        <text>L-glutamate + acetyl-CoA = N-acetyl-L-glutamate + CoA + H(+)</text>
        <dbReference type="Rhea" id="RHEA:24292"/>
        <dbReference type="ChEBI" id="CHEBI:15378"/>
        <dbReference type="ChEBI" id="CHEBI:29985"/>
        <dbReference type="ChEBI" id="CHEBI:44337"/>
        <dbReference type="ChEBI" id="CHEBI:57287"/>
        <dbReference type="ChEBI" id="CHEBI:57288"/>
        <dbReference type="EC" id="2.3.1.1"/>
    </reaction>
</comment>
<dbReference type="CDD" id="cd02152">
    <property type="entry name" value="OAT"/>
    <property type="match status" value="1"/>
</dbReference>
<organism evidence="7 8">
    <name type="scientific">Microbulbifer aestuariivivens</name>
    <dbReference type="NCBI Taxonomy" id="1908308"/>
    <lineage>
        <taxon>Bacteria</taxon>
        <taxon>Pseudomonadati</taxon>
        <taxon>Pseudomonadota</taxon>
        <taxon>Gammaproteobacteria</taxon>
        <taxon>Cellvibrionales</taxon>
        <taxon>Microbulbiferaceae</taxon>
        <taxon>Microbulbifer</taxon>
    </lineage>
</organism>
<keyword evidence="5 6" id="KW-0012">Acyltransferase</keyword>
<evidence type="ECO:0000256" key="5">
    <source>
        <dbReference type="ARBA" id="ARBA00023315"/>
    </source>
</evidence>
<feature type="active site" description="Nucleophile" evidence="6">
    <location>
        <position position="169"/>
    </location>
</feature>
<feature type="binding site" evidence="6">
    <location>
        <position position="384"/>
    </location>
    <ligand>
        <name>substrate</name>
    </ligand>
</feature>
<feature type="site" description="Involved in the stabilization of negative charge on the oxyanion by the formation of the oxyanion hole" evidence="6">
    <location>
        <position position="95"/>
    </location>
</feature>
<dbReference type="Gene3D" id="3.60.70.12">
    <property type="entry name" value="L-amino peptidase D-ALA esterase/amidase"/>
    <property type="match status" value="1"/>
</dbReference>
<dbReference type="EMBL" id="BAABRT010000003">
    <property type="protein sequence ID" value="GAA5523920.1"/>
    <property type="molecule type" value="Genomic_DNA"/>
</dbReference>
<sequence length="384" mass="40247">MPAHIKNWSRDDLLLVAIDEGSSVSATFTQNTFCAAPVTVAKEHIASGSVRALLVNAGNANAATGERGIADARACCRAVAASLGIESSEVLPFSTGVIGEHLPLQRLLDAIPQAADRLCSNGWGQAAKAIMTTDTAPKTATRELEVAGERVRIVGIAKGAGMIQPNMATMLAYVATDAAIEQSLLNDWVQEAVAASFNRISVDGDTSTNDACVLIATGASAPPSANPQDDDYARLKAAIIAVHIELAQAIVRDGEGATKFVTVQVTGAASSEEALKVAFEVGESPLVKTALYASDPNWGRLVMAVGNAGIEGLDTGGVNIYLDDVQVVEAGGRAAGYREELGEAVFSKPEFTITVDLGRGDSREHIWTCDFSHDYVTINAEYRT</sequence>
<name>A0ABP9WLD1_9GAMM</name>
<comment type="subunit">
    <text evidence="2 6">Heterotetramer of two alpha and two beta chains.</text>
</comment>
<evidence type="ECO:0000313" key="7">
    <source>
        <dbReference type="EMBL" id="GAA5523920.1"/>
    </source>
</evidence>
<keyword evidence="6" id="KW-0511">Multifunctional enzyme</keyword>
<evidence type="ECO:0000256" key="6">
    <source>
        <dbReference type="HAMAP-Rule" id="MF_01106"/>
    </source>
</evidence>
<dbReference type="PANTHER" id="PTHR23100:SF0">
    <property type="entry name" value="ARGININE BIOSYNTHESIS BIFUNCTIONAL PROTEIN ARGJ, MITOCHONDRIAL"/>
    <property type="match status" value="1"/>
</dbReference>
<dbReference type="InterPro" id="IPR002813">
    <property type="entry name" value="Arg_biosynth_ArgJ"/>
</dbReference>
<feature type="site" description="Cleavage; by autolysis" evidence="6">
    <location>
        <begin position="168"/>
        <end position="169"/>
    </location>
</feature>
<dbReference type="NCBIfam" id="TIGR00120">
    <property type="entry name" value="ArgJ"/>
    <property type="match status" value="1"/>
</dbReference>
<comment type="function">
    <text evidence="6">Catalyzes two activities which are involved in the cyclic version of arginine biosynthesis: the synthesis of N-acetylglutamate from glutamate and acetyl-CoA as the acetyl donor, and of ornithine by transacetylation between N(2)-acetylornithine and glutamate.</text>
</comment>
<proteinExistence type="inferred from homology"/>
<comment type="pathway">
    <text evidence="6">Amino-acid biosynthesis; L-arginine biosynthesis; L-ornithine and N-acetyl-L-glutamate from L-glutamate and N(2)-acetyl-L-ornithine (cyclic): step 1/1.</text>
</comment>
<comment type="catalytic activity">
    <reaction evidence="6">
        <text>N(2)-acetyl-L-ornithine + L-glutamate = N-acetyl-L-glutamate + L-ornithine</text>
        <dbReference type="Rhea" id="RHEA:15349"/>
        <dbReference type="ChEBI" id="CHEBI:29985"/>
        <dbReference type="ChEBI" id="CHEBI:44337"/>
        <dbReference type="ChEBI" id="CHEBI:46911"/>
        <dbReference type="ChEBI" id="CHEBI:57805"/>
        <dbReference type="EC" id="2.3.1.35"/>
    </reaction>
</comment>
<feature type="binding site" evidence="6">
    <location>
        <position position="169"/>
    </location>
    <ligand>
        <name>substrate</name>
    </ligand>
</feature>
<comment type="similarity">
    <text evidence="1 6">Belongs to the ArgJ family.</text>
</comment>
<feature type="binding site" evidence="6">
    <location>
        <position position="158"/>
    </location>
    <ligand>
        <name>substrate</name>
    </ligand>
</feature>
<reference evidence="7 8" key="1">
    <citation type="submission" date="2024-02" db="EMBL/GenBank/DDBJ databases">
        <title>Microbulbifer aestuariivivens NBRC 112533.</title>
        <authorList>
            <person name="Ichikawa N."/>
            <person name="Katano-Makiyama Y."/>
            <person name="Hidaka K."/>
        </authorList>
    </citation>
    <scope>NUCLEOTIDE SEQUENCE [LARGE SCALE GENOMIC DNA]</scope>
    <source>
        <strain evidence="7 8">NBRC 112533</strain>
    </source>
</reference>
<feature type="chain" id="PRO_5044910051" description="Arginine biosynthesis bifunctional protein ArgJ beta chain" evidence="6">
    <location>
        <begin position="169"/>
        <end position="384"/>
    </location>
</feature>
<feature type="binding site" evidence="6">
    <location>
        <position position="132"/>
    </location>
    <ligand>
        <name>substrate</name>
    </ligand>
</feature>
<evidence type="ECO:0000256" key="1">
    <source>
        <dbReference type="ARBA" id="ARBA00006774"/>
    </source>
</evidence>
<keyword evidence="3 6" id="KW-0808">Transferase</keyword>
<dbReference type="InterPro" id="IPR016117">
    <property type="entry name" value="ArgJ-like_dom_sf"/>
</dbReference>
<dbReference type="InterPro" id="IPR042195">
    <property type="entry name" value="ArgJ_beta_C"/>
</dbReference>
<dbReference type="NCBIfam" id="NF003802">
    <property type="entry name" value="PRK05388.1"/>
    <property type="match status" value="1"/>
</dbReference>
<feature type="chain" id="PRO_5044910050" description="Arginine biosynthesis bifunctional protein ArgJ alpha chain" evidence="6">
    <location>
        <begin position="1"/>
        <end position="168"/>
    </location>
</feature>
<keyword evidence="4 6" id="KW-0068">Autocatalytic cleavage</keyword>
<evidence type="ECO:0000256" key="3">
    <source>
        <dbReference type="ARBA" id="ARBA00022679"/>
    </source>
</evidence>
<feature type="binding site" evidence="6">
    <location>
        <position position="255"/>
    </location>
    <ligand>
        <name>substrate</name>
    </ligand>
</feature>
<keyword evidence="8" id="KW-1185">Reference proteome</keyword>